<dbReference type="eggNOG" id="COG1461">
    <property type="taxonomic scope" value="Bacteria"/>
</dbReference>
<dbReference type="InterPro" id="IPR048394">
    <property type="entry name" value="FakA-like_M"/>
</dbReference>
<dbReference type="RefSeq" id="WP_021067083.1">
    <property type="nucleotide sequence ID" value="NZ_ATCL01000020.1"/>
</dbReference>
<evidence type="ECO:0000259" key="1">
    <source>
        <dbReference type="PROSITE" id="PS51480"/>
    </source>
</evidence>
<dbReference type="STRING" id="1385984.GCA_000702565_01849"/>
<dbReference type="PANTHER" id="PTHR33434">
    <property type="entry name" value="DEGV DOMAIN-CONTAINING PROTEIN DR_1986-RELATED"/>
    <property type="match status" value="1"/>
</dbReference>
<dbReference type="InterPro" id="IPR004007">
    <property type="entry name" value="DhaL_dom"/>
</dbReference>
<dbReference type="Pfam" id="PF02734">
    <property type="entry name" value="Dak2"/>
    <property type="match status" value="1"/>
</dbReference>
<sequence>MGLKRLDGLVFANMVANGAANLSQNADYVDSLNVFPVPDGDTGTNMNLTMTSGAKEVAALNSANIADVSSKFARGLLMGARGNSGVILSQLFRGFGKAIEGKTEVSTVDFAEALKRGVDTAYKAVMKPVEGTILTVAREAADEALRASESTSDFNEFMELVIVEAKASLERTPDLLPVLKEVGVVDSGGQGLLVIYEGFLASLEGKELEKPHAPVMDALIEAEHHAHAAQGFMSTEDIEFGYCTEIMVRFQDEKLKDAPFNEDAFRNELSELGDSLLVVADEELLKVHVHVETPGDVITKGQRYGELVAVKIENMRQQHSTILEEEHGANQHGVQTAAPTAPKAKAPFAIVTVAMGEGVSELFRSLGAAHVIEGGQTMNPSTEDIVKAIEAANADHVFIFPNNSNIIMAAEQAASVAPCGVSVIPTKTVPQGLAAAIAFNPEADVETNESVMKAAASAVKSGQVTYAVRDTSIDGVEIRKDDHMAIAEKKIVASSASSLEAAKALVDALVDADDEIITILTGEGSSAEDVVALSAYIESKNDEIEIEVHDGKQPLYSYIFSVE</sequence>
<name>U1LGI1_9BACL</name>
<dbReference type="Gene3D" id="1.25.40.340">
    <property type="match status" value="1"/>
</dbReference>
<keyword evidence="3" id="KW-1185">Reference proteome</keyword>
<evidence type="ECO:0000313" key="3">
    <source>
        <dbReference type="Proteomes" id="UP000016464"/>
    </source>
</evidence>
<dbReference type="Pfam" id="PF21645">
    <property type="entry name" value="FakA-like_M"/>
    <property type="match status" value="1"/>
</dbReference>
<accession>U1LGI1</accession>
<dbReference type="AlphaFoldDB" id="U1LGI1"/>
<dbReference type="InterPro" id="IPR036117">
    <property type="entry name" value="DhaL_dom_sf"/>
</dbReference>
<feature type="domain" description="DhaL" evidence="1">
    <location>
        <begin position="9"/>
        <end position="201"/>
    </location>
</feature>
<dbReference type="Proteomes" id="UP000016464">
    <property type="component" value="Unassembled WGS sequence"/>
</dbReference>
<dbReference type="PROSITE" id="PS51480">
    <property type="entry name" value="DHAL"/>
    <property type="match status" value="1"/>
</dbReference>
<evidence type="ECO:0000313" key="2">
    <source>
        <dbReference type="EMBL" id="ERG66458.1"/>
    </source>
</evidence>
<reference evidence="2 3" key="1">
    <citation type="journal article" date="2013" name="Genome Announc.">
        <title>Draft Genome Sequence of Exiguobacterium pavilionensis Strain RW-2, with Wide Thermal, Salinity, and pH Tolerance, Isolated from Modern Freshwater Microbialites.</title>
        <authorList>
            <person name="White R.A.III."/>
            <person name="Grassa C.J."/>
            <person name="Suttle C.A."/>
        </authorList>
    </citation>
    <scope>NUCLEOTIDE SEQUENCE [LARGE SCALE GENOMIC DNA]</scope>
    <source>
        <strain evidence="2 3">RW-2</strain>
    </source>
</reference>
<dbReference type="InterPro" id="IPR050270">
    <property type="entry name" value="DegV_domain_contain"/>
</dbReference>
<dbReference type="Pfam" id="PF13684">
    <property type="entry name" value="FakA-like_C"/>
    <property type="match status" value="1"/>
</dbReference>
<dbReference type="OrthoDB" id="9760324at2"/>
<dbReference type="PANTHER" id="PTHR33434:SF4">
    <property type="entry name" value="PHOSPHATASE PROTEIN"/>
    <property type="match status" value="1"/>
</dbReference>
<dbReference type="PATRIC" id="fig|1345023.5.peg.1927"/>
<dbReference type="NCBIfam" id="TIGR03599">
    <property type="entry name" value="YloV"/>
    <property type="match status" value="1"/>
</dbReference>
<dbReference type="GO" id="GO:0006071">
    <property type="term" value="P:glycerol metabolic process"/>
    <property type="evidence" value="ECO:0007669"/>
    <property type="project" value="InterPro"/>
</dbReference>
<dbReference type="SMART" id="SM01120">
    <property type="entry name" value="Dak2"/>
    <property type="match status" value="1"/>
</dbReference>
<proteinExistence type="predicted"/>
<organism evidence="2 3">
    <name type="scientific">Exiguobacterium chiriqhucha RW-2</name>
    <dbReference type="NCBI Taxonomy" id="1345023"/>
    <lineage>
        <taxon>Bacteria</taxon>
        <taxon>Bacillati</taxon>
        <taxon>Bacillota</taxon>
        <taxon>Bacilli</taxon>
        <taxon>Bacillales</taxon>
        <taxon>Bacillales Family XII. Incertae Sedis</taxon>
        <taxon>Exiguobacterium</taxon>
    </lineage>
</organism>
<dbReference type="InterPro" id="IPR033470">
    <property type="entry name" value="FakA-like_C"/>
</dbReference>
<dbReference type="GO" id="GO:0004371">
    <property type="term" value="F:glycerone kinase activity"/>
    <property type="evidence" value="ECO:0007669"/>
    <property type="project" value="InterPro"/>
</dbReference>
<dbReference type="SUPFAM" id="SSF101473">
    <property type="entry name" value="DhaL-like"/>
    <property type="match status" value="1"/>
</dbReference>
<dbReference type="SMART" id="SM01121">
    <property type="entry name" value="Dak1_2"/>
    <property type="match status" value="1"/>
</dbReference>
<protein>
    <recommendedName>
        <fullName evidence="1">DhaL domain-containing protein</fullName>
    </recommendedName>
</protein>
<dbReference type="EMBL" id="ATCL01000020">
    <property type="protein sequence ID" value="ERG66458.1"/>
    <property type="molecule type" value="Genomic_DNA"/>
</dbReference>
<dbReference type="InterPro" id="IPR019986">
    <property type="entry name" value="YloV-like"/>
</dbReference>
<comment type="caution">
    <text evidence="2">The sequence shown here is derived from an EMBL/GenBank/DDBJ whole genome shotgun (WGS) entry which is preliminary data.</text>
</comment>
<gene>
    <name evidence="2" type="ORF">M467_04105</name>
</gene>